<evidence type="ECO:0000259" key="11">
    <source>
        <dbReference type="PROSITE" id="PS50110"/>
    </source>
</evidence>
<dbReference type="GO" id="GO:0003700">
    <property type="term" value="F:DNA-binding transcription factor activity"/>
    <property type="evidence" value="ECO:0007669"/>
    <property type="project" value="InterPro"/>
</dbReference>
<reference evidence="12" key="1">
    <citation type="submission" date="2022-02" db="EMBL/GenBank/DDBJ databases">
        <title>Paenibacillus sp. MBLB1832 Whole Genome Shotgun Sequencing.</title>
        <authorList>
            <person name="Hwang C.Y."/>
            <person name="Cho E.-S."/>
            <person name="Seo M.-J."/>
        </authorList>
    </citation>
    <scope>NUCLEOTIDE SEQUENCE</scope>
    <source>
        <strain evidence="12">MBLB1832</strain>
    </source>
</reference>
<keyword evidence="13" id="KW-1185">Reference proteome</keyword>
<dbReference type="PROSITE" id="PS01124">
    <property type="entry name" value="HTH_ARAC_FAMILY_2"/>
    <property type="match status" value="1"/>
</dbReference>
<dbReference type="InterPro" id="IPR001789">
    <property type="entry name" value="Sig_transdc_resp-reg_receiver"/>
</dbReference>
<dbReference type="EMBL" id="CP130319">
    <property type="protein sequence ID" value="WNR45982.1"/>
    <property type="molecule type" value="Genomic_DNA"/>
</dbReference>
<proteinExistence type="predicted"/>
<dbReference type="AlphaFoldDB" id="A0AA96RNW9"/>
<evidence type="ECO:0000256" key="4">
    <source>
        <dbReference type="ARBA" id="ARBA00023012"/>
    </source>
</evidence>
<dbReference type="GO" id="GO:0005737">
    <property type="term" value="C:cytoplasm"/>
    <property type="evidence" value="ECO:0007669"/>
    <property type="project" value="UniProtKB-SubCell"/>
</dbReference>
<dbReference type="PANTHER" id="PTHR42713">
    <property type="entry name" value="HISTIDINE KINASE-RELATED"/>
    <property type="match status" value="1"/>
</dbReference>
<dbReference type="Gene3D" id="1.10.10.60">
    <property type="entry name" value="Homeodomain-like"/>
    <property type="match status" value="2"/>
</dbReference>
<dbReference type="PANTHER" id="PTHR42713:SF3">
    <property type="entry name" value="TRANSCRIPTIONAL REGULATORY PROTEIN HPTR"/>
    <property type="match status" value="1"/>
</dbReference>
<keyword evidence="9" id="KW-0175">Coiled coil</keyword>
<evidence type="ECO:0000256" key="3">
    <source>
        <dbReference type="ARBA" id="ARBA00022553"/>
    </source>
</evidence>
<comment type="subcellular location">
    <subcellularLocation>
        <location evidence="1">Cytoplasm</location>
    </subcellularLocation>
</comment>
<keyword evidence="7" id="KW-0804">Transcription</keyword>
<dbReference type="PROSITE" id="PS50110">
    <property type="entry name" value="RESPONSE_REGULATORY"/>
    <property type="match status" value="1"/>
</dbReference>
<dbReference type="SMART" id="SM00342">
    <property type="entry name" value="HTH_ARAC"/>
    <property type="match status" value="1"/>
</dbReference>
<dbReference type="InterPro" id="IPR011006">
    <property type="entry name" value="CheY-like_superfamily"/>
</dbReference>
<dbReference type="GO" id="GO:0043565">
    <property type="term" value="F:sequence-specific DNA binding"/>
    <property type="evidence" value="ECO:0007669"/>
    <property type="project" value="InterPro"/>
</dbReference>
<evidence type="ECO:0000256" key="9">
    <source>
        <dbReference type="SAM" id="Coils"/>
    </source>
</evidence>
<evidence type="ECO:0000256" key="2">
    <source>
        <dbReference type="ARBA" id="ARBA00022490"/>
    </source>
</evidence>
<dbReference type="CDD" id="cd17536">
    <property type="entry name" value="REC_YesN-like"/>
    <property type="match status" value="1"/>
</dbReference>
<evidence type="ECO:0000313" key="13">
    <source>
        <dbReference type="Proteomes" id="UP001304650"/>
    </source>
</evidence>
<dbReference type="SUPFAM" id="SSF52172">
    <property type="entry name" value="CheY-like"/>
    <property type="match status" value="1"/>
</dbReference>
<dbReference type="Proteomes" id="UP001304650">
    <property type="component" value="Chromosome"/>
</dbReference>
<dbReference type="InterPro" id="IPR018060">
    <property type="entry name" value="HTH_AraC"/>
</dbReference>
<organism evidence="12 13">
    <name type="scientific">Paenibacillus roseopurpureus</name>
    <dbReference type="NCBI Taxonomy" id="2918901"/>
    <lineage>
        <taxon>Bacteria</taxon>
        <taxon>Bacillati</taxon>
        <taxon>Bacillota</taxon>
        <taxon>Bacilli</taxon>
        <taxon>Bacillales</taxon>
        <taxon>Paenibacillaceae</taxon>
        <taxon>Paenibacillus</taxon>
    </lineage>
</organism>
<dbReference type="InterPro" id="IPR020449">
    <property type="entry name" value="Tscrpt_reg_AraC-type_HTH"/>
</dbReference>
<dbReference type="InterPro" id="IPR051552">
    <property type="entry name" value="HptR"/>
</dbReference>
<dbReference type="InterPro" id="IPR009057">
    <property type="entry name" value="Homeodomain-like_sf"/>
</dbReference>
<dbReference type="SUPFAM" id="SSF46689">
    <property type="entry name" value="Homeodomain-like"/>
    <property type="match status" value="2"/>
</dbReference>
<evidence type="ECO:0000259" key="10">
    <source>
        <dbReference type="PROSITE" id="PS01124"/>
    </source>
</evidence>
<evidence type="ECO:0000256" key="6">
    <source>
        <dbReference type="ARBA" id="ARBA00023125"/>
    </source>
</evidence>
<keyword evidence="6" id="KW-0238">DNA-binding</keyword>
<evidence type="ECO:0000313" key="12">
    <source>
        <dbReference type="EMBL" id="WNR45982.1"/>
    </source>
</evidence>
<evidence type="ECO:0000256" key="7">
    <source>
        <dbReference type="ARBA" id="ARBA00023163"/>
    </source>
</evidence>
<gene>
    <name evidence="12" type="ORF">MJB10_07765</name>
</gene>
<keyword evidence="5" id="KW-0805">Transcription regulation</keyword>
<dbReference type="Pfam" id="PF12833">
    <property type="entry name" value="HTH_18"/>
    <property type="match status" value="1"/>
</dbReference>
<feature type="modified residue" description="4-aspartylphosphate" evidence="8">
    <location>
        <position position="55"/>
    </location>
</feature>
<feature type="domain" description="Response regulatory" evidence="11">
    <location>
        <begin position="3"/>
        <end position="120"/>
    </location>
</feature>
<dbReference type="PROSITE" id="PS00041">
    <property type="entry name" value="HTH_ARAC_FAMILY_1"/>
    <property type="match status" value="1"/>
</dbReference>
<feature type="coiled-coil region" evidence="9">
    <location>
        <begin position="411"/>
        <end position="442"/>
    </location>
</feature>
<name>A0AA96RNW9_9BACL</name>
<keyword evidence="2" id="KW-0963">Cytoplasm</keyword>
<protein>
    <submittedName>
        <fullName evidence="12">Response regulator transcription factor</fullName>
    </submittedName>
</protein>
<keyword evidence="4" id="KW-0902">Two-component regulatory system</keyword>
<evidence type="ECO:0000256" key="1">
    <source>
        <dbReference type="ARBA" id="ARBA00004496"/>
    </source>
</evidence>
<dbReference type="PRINTS" id="PR00032">
    <property type="entry name" value="HTHARAC"/>
</dbReference>
<evidence type="ECO:0000256" key="5">
    <source>
        <dbReference type="ARBA" id="ARBA00023015"/>
    </source>
</evidence>
<dbReference type="RefSeq" id="WP_314803201.1">
    <property type="nucleotide sequence ID" value="NZ_CP130319.1"/>
</dbReference>
<dbReference type="InterPro" id="IPR018062">
    <property type="entry name" value="HTH_AraC-typ_CS"/>
</dbReference>
<dbReference type="GO" id="GO:0000160">
    <property type="term" value="P:phosphorelay signal transduction system"/>
    <property type="evidence" value="ECO:0007669"/>
    <property type="project" value="UniProtKB-KW"/>
</dbReference>
<dbReference type="Pfam" id="PF00072">
    <property type="entry name" value="Response_reg"/>
    <property type="match status" value="1"/>
</dbReference>
<dbReference type="Gene3D" id="3.40.50.2300">
    <property type="match status" value="1"/>
</dbReference>
<accession>A0AA96RNW9</accession>
<dbReference type="SMART" id="SM00448">
    <property type="entry name" value="REC"/>
    <property type="match status" value="1"/>
</dbReference>
<keyword evidence="3 8" id="KW-0597">Phosphoprotein</keyword>
<dbReference type="KEGG" id="proo:MJB10_07765"/>
<feature type="domain" description="HTH araC/xylS-type" evidence="10">
    <location>
        <begin position="445"/>
        <end position="543"/>
    </location>
</feature>
<evidence type="ECO:0000256" key="8">
    <source>
        <dbReference type="PROSITE-ProRule" id="PRU00169"/>
    </source>
</evidence>
<sequence>MHHIMIVDDEHTVVDGLAYRIPWEEAGIGTVHKAYSGYEALAIASKESVDIVLTDIRMPGMDGLDLIRHIRFLKPRAKIILLSGHAEFEYAQSAIQLGADHYMIKPVRDEELLETLIRLSQELSQEWEEIASHRRALASLQEHTPAIRAALLEDLLHGRKFSGNALQEKLKDLGLPFHSGGEVCVMLIRLEEPFHTYDRQSLSLMEYAIGNIAEEIMRDTCQLWLGKESHDYLVLLVKGHSSNKPADHTGTGSKPNLELMAGTLQENVKKYLHGDVSIALSSWGLFPHHLPECYQKVLLEMRRNVSSVGGLLIATHPEYPKPEQETKGMQSLYEPPTLLNLLEAGRWDAAMERLDDIFTELEAHWQHSQEHWLEVGSTLLSTYLNLAHKNGKRLHELSGDTFNPLLEQDKIRSIKQLRQASVEQLQRLRQDMEQETRSARSSLVAQIQLYVEQHLSEDVSLQAIADQVFLNPGYLSKIFKLETGENISDYLYRLRMDRAVVMLQQTPMKIYQISEKLGYQNTPYFIKVFKKYFGVTPQEYRDRQ</sequence>